<dbReference type="InterPro" id="IPR009492">
    <property type="entry name" value="TniQ"/>
</dbReference>
<dbReference type="Pfam" id="PF06527">
    <property type="entry name" value="TniQ"/>
    <property type="match status" value="1"/>
</dbReference>
<gene>
    <name evidence="2" type="ORF">N475_09970</name>
</gene>
<name>A0A162A2E0_9GAMM</name>
<comment type="caution">
    <text evidence="2">The sequence shown here is derived from an EMBL/GenBank/DDBJ whole genome shotgun (WGS) entry which is preliminary data.</text>
</comment>
<organism evidence="2 3">
    <name type="scientific">Pseudoalteromonas luteoviolacea DSM 6061</name>
    <dbReference type="NCBI Taxonomy" id="1365250"/>
    <lineage>
        <taxon>Bacteria</taxon>
        <taxon>Pseudomonadati</taxon>
        <taxon>Pseudomonadota</taxon>
        <taxon>Gammaproteobacteria</taxon>
        <taxon>Alteromonadales</taxon>
        <taxon>Pseudoalteromonadaceae</taxon>
        <taxon>Pseudoalteromonas</taxon>
    </lineage>
</organism>
<evidence type="ECO:0000313" key="2">
    <source>
        <dbReference type="EMBL" id="KZN42647.1"/>
    </source>
</evidence>
<reference evidence="2 3" key="1">
    <citation type="submission" date="2013-07" db="EMBL/GenBank/DDBJ databases">
        <title>Comparative Genomic and Metabolomic Analysis of Twelve Strains of Pseudoalteromonas luteoviolacea.</title>
        <authorList>
            <person name="Vynne N.G."/>
            <person name="Mansson M."/>
            <person name="Gram L."/>
        </authorList>
    </citation>
    <scope>NUCLEOTIDE SEQUENCE [LARGE SCALE GENOMIC DNA]</scope>
    <source>
        <strain evidence="2 3">DSM 6061</strain>
    </source>
</reference>
<dbReference type="PATRIC" id="fig|1365250.3.peg.1069"/>
<dbReference type="Proteomes" id="UP000076643">
    <property type="component" value="Unassembled WGS sequence"/>
</dbReference>
<sequence length="329" mass="38621">MLSGKLWPAHPKPHNGECLSSWLVRCAHSNGLKLQTFCRLEFGSNYQLWNRDIDRHIPQWLLGKISEKVSVSCEELEKHMLSLFEGRLFPELTLSGQLRWLCPLVIKHRLHNGYGMQFCPQCLAEGAEPYYRLSWRVGFYTFCPYHQIIMHDRCIECGASVSFHRCELGKPGIYKDANMACCWKCGFDLRQSPNHHVRFWNKVLFERWAAQLRAIDRQFVNCGKFDFDRLILLHQLCRLIVSKSLAPDLQSYICNLCGQPERELIKTKIAFEQRSLAERHYVISLAKWLLLKYPRRILLAIGVRVIRRNWLYRDIELNDKSLLAVCAVR</sequence>
<dbReference type="EMBL" id="AUYB01000082">
    <property type="protein sequence ID" value="KZN42647.1"/>
    <property type="molecule type" value="Genomic_DNA"/>
</dbReference>
<dbReference type="RefSeq" id="WP_063364785.1">
    <property type="nucleotide sequence ID" value="NZ_AQHB01000014.1"/>
</dbReference>
<protein>
    <recommendedName>
        <fullName evidence="1">TniQ domain-containing protein</fullName>
    </recommendedName>
</protein>
<evidence type="ECO:0000313" key="3">
    <source>
        <dbReference type="Proteomes" id="UP000076643"/>
    </source>
</evidence>
<accession>A0A162A2E0</accession>
<dbReference type="AlphaFoldDB" id="A0A162A2E0"/>
<evidence type="ECO:0000259" key="1">
    <source>
        <dbReference type="Pfam" id="PF06527"/>
    </source>
</evidence>
<keyword evidence="3" id="KW-1185">Reference proteome</keyword>
<proteinExistence type="predicted"/>
<feature type="domain" description="TniQ" evidence="1">
    <location>
        <begin position="8"/>
        <end position="148"/>
    </location>
</feature>